<dbReference type="EMBL" id="MTZV01000003">
    <property type="protein sequence ID" value="PCE27088.1"/>
    <property type="molecule type" value="Genomic_DNA"/>
</dbReference>
<dbReference type="PROSITE" id="PS50883">
    <property type="entry name" value="EAL"/>
    <property type="match status" value="1"/>
</dbReference>
<dbReference type="GO" id="GO:0071111">
    <property type="term" value="F:cyclic-guanylate-specific phosphodiesterase activity"/>
    <property type="evidence" value="ECO:0007669"/>
    <property type="project" value="InterPro"/>
</dbReference>
<dbReference type="InterPro" id="IPR035919">
    <property type="entry name" value="EAL_sf"/>
</dbReference>
<evidence type="ECO:0000259" key="1">
    <source>
        <dbReference type="PROSITE" id="PS50883"/>
    </source>
</evidence>
<feature type="domain" description="EAL" evidence="1">
    <location>
        <begin position="28"/>
        <end position="270"/>
    </location>
</feature>
<dbReference type="Proteomes" id="UP000218022">
    <property type="component" value="Unassembled WGS sequence"/>
</dbReference>
<dbReference type="PANTHER" id="PTHR33121">
    <property type="entry name" value="CYCLIC DI-GMP PHOSPHODIESTERASE PDEF"/>
    <property type="match status" value="1"/>
</dbReference>
<reference evidence="2 3" key="1">
    <citation type="submission" date="2017-01" db="EMBL/GenBank/DDBJ databases">
        <title>Whole-Genome Shotgun Sequencing of Two beta-Proteobacterial Species in Search of the Bulgecin Biosynthetic Cluster.</title>
        <authorList>
            <person name="Horsman M.E."/>
            <person name="Marous D.R."/>
            <person name="Li R."/>
            <person name="Oliver R.A."/>
            <person name="Byun B."/>
            <person name="Emrich S.J."/>
            <person name="Boggess B."/>
            <person name="Townsend C.A."/>
            <person name="Mobashery S."/>
        </authorList>
    </citation>
    <scope>NUCLEOTIDE SEQUENCE [LARGE SCALE GENOMIC DNA]</scope>
    <source>
        <strain evidence="2 3">ATCC 31363</strain>
    </source>
</reference>
<dbReference type="SUPFAM" id="SSF141868">
    <property type="entry name" value="EAL domain-like"/>
    <property type="match status" value="1"/>
</dbReference>
<dbReference type="PANTHER" id="PTHR33121:SF23">
    <property type="entry name" value="CYCLIC DI-GMP PHOSPHODIESTERASE PDEB"/>
    <property type="match status" value="1"/>
</dbReference>
<dbReference type="Gene3D" id="3.20.20.450">
    <property type="entry name" value="EAL domain"/>
    <property type="match status" value="1"/>
</dbReference>
<dbReference type="InterPro" id="IPR001633">
    <property type="entry name" value="EAL_dom"/>
</dbReference>
<dbReference type="CDD" id="cd01948">
    <property type="entry name" value="EAL"/>
    <property type="match status" value="1"/>
</dbReference>
<gene>
    <name evidence="2" type="ORF">BWP39_09895</name>
</gene>
<evidence type="ECO:0000313" key="2">
    <source>
        <dbReference type="EMBL" id="PCE27088.1"/>
    </source>
</evidence>
<evidence type="ECO:0000313" key="3">
    <source>
        <dbReference type="Proteomes" id="UP000218022"/>
    </source>
</evidence>
<dbReference type="SMART" id="SM00052">
    <property type="entry name" value="EAL"/>
    <property type="match status" value="1"/>
</dbReference>
<name>A0A2A4F375_9BURK</name>
<organism evidence="2 3">
    <name type="scientific">Paraburkholderia acidicola</name>
    <dbReference type="NCBI Taxonomy" id="1912599"/>
    <lineage>
        <taxon>Bacteria</taxon>
        <taxon>Pseudomonadati</taxon>
        <taxon>Pseudomonadota</taxon>
        <taxon>Betaproteobacteria</taxon>
        <taxon>Burkholderiales</taxon>
        <taxon>Burkholderiaceae</taxon>
        <taxon>Paraburkholderia</taxon>
    </lineage>
</organism>
<protein>
    <recommendedName>
        <fullName evidence="1">EAL domain-containing protein</fullName>
    </recommendedName>
</protein>
<accession>A0A2A4F375</accession>
<dbReference type="Pfam" id="PF00563">
    <property type="entry name" value="EAL"/>
    <property type="match status" value="1"/>
</dbReference>
<dbReference type="AlphaFoldDB" id="A0A2A4F375"/>
<dbReference type="InterPro" id="IPR050706">
    <property type="entry name" value="Cyclic-di-GMP_PDE-like"/>
</dbReference>
<comment type="caution">
    <text evidence="2">The sequence shown here is derived from an EMBL/GenBank/DDBJ whole genome shotgun (WGS) entry which is preliminary data.</text>
</comment>
<sequence>MKHIVNKSTVVPTPPIMNWIVSDTFQEDKATIRSVQNALMKNRIELVFQPVCSLSGRDSFLYYECLTRVTGKSDDVMQPGQFMPVLERRGVAQAFDHYIMLRVIELLREHSDLTLGVNISAASADDESLWANVLSCLSEDTDIANRLIVEVTETAPAEPIGTRLLARKLQCLGCRVAVDDFGAGYSLPTAMAIGHADIVKIDASVMKDVRRGARSPASLREFVEFAYGFGRCLIIEGIETEEDLALASAMKIQWAQGYHFGFPGELGRIV</sequence>
<proteinExistence type="predicted"/>